<name>A0ABT8HX08_9BACL</name>
<dbReference type="InterPro" id="IPR018913">
    <property type="entry name" value="BppU_N"/>
</dbReference>
<dbReference type="Pfam" id="PF00041">
    <property type="entry name" value="fn3"/>
    <property type="match status" value="1"/>
</dbReference>
<dbReference type="InterPro" id="IPR059177">
    <property type="entry name" value="GH29D-like_dom"/>
</dbReference>
<feature type="domain" description="HYR" evidence="3">
    <location>
        <begin position="337"/>
        <end position="422"/>
    </location>
</feature>
<dbReference type="InterPro" id="IPR036116">
    <property type="entry name" value="FN3_sf"/>
</dbReference>
<comment type="caution">
    <text evidence="5">The sequence shown here is derived from an EMBL/GenBank/DDBJ whole genome shotgun (WGS) entry which is preliminary data.</text>
</comment>
<dbReference type="EMBL" id="JAUHTR010000006">
    <property type="protein sequence ID" value="MDN4525313.1"/>
    <property type="molecule type" value="Genomic_DNA"/>
</dbReference>
<dbReference type="Pfam" id="PF13290">
    <property type="entry name" value="CHB_HEX_C_1"/>
    <property type="match status" value="3"/>
</dbReference>
<feature type="region of interest" description="Disordered" evidence="2">
    <location>
        <begin position="224"/>
        <end position="251"/>
    </location>
</feature>
<dbReference type="InterPro" id="IPR013783">
    <property type="entry name" value="Ig-like_fold"/>
</dbReference>
<keyword evidence="6" id="KW-1185">Reference proteome</keyword>
<organism evidence="5 6">
    <name type="scientific">Fictibacillus fluitans</name>
    <dbReference type="NCBI Taxonomy" id="3058422"/>
    <lineage>
        <taxon>Bacteria</taxon>
        <taxon>Bacillati</taxon>
        <taxon>Bacillota</taxon>
        <taxon>Bacilli</taxon>
        <taxon>Bacillales</taxon>
        <taxon>Fictibacillaceae</taxon>
        <taxon>Fictibacillus</taxon>
    </lineage>
</organism>
<dbReference type="Gene3D" id="2.60.120.560">
    <property type="entry name" value="Exo-inulinase, domain 1"/>
    <property type="match status" value="2"/>
</dbReference>
<dbReference type="InterPro" id="IPR003410">
    <property type="entry name" value="HYR_dom"/>
</dbReference>
<reference evidence="5" key="1">
    <citation type="submission" date="2023-07" db="EMBL/GenBank/DDBJ databases">
        <title>Fictibacillus sp. isolated from freshwater pond.</title>
        <authorList>
            <person name="Kirdat K."/>
            <person name="Bhat A."/>
            <person name="Mourya A."/>
            <person name="Yadav A."/>
        </authorList>
    </citation>
    <scope>NUCLEOTIDE SEQUENCE</scope>
    <source>
        <strain evidence="5">NE201</strain>
    </source>
</reference>
<evidence type="ECO:0000313" key="6">
    <source>
        <dbReference type="Proteomes" id="UP001172721"/>
    </source>
</evidence>
<sequence>MANEIFKVGTIKANVSTRKTPINNTNIQFTTQDSGTAKLVFEIMKDGAPLPLSSAATVKIFLQMGDGAVFEKEAYIVDPINGIADYILQEEIEHSGSAKGEINVYYSNGQSMGVSKFSFYVDRALKDLAFAPVVPGPGTGGMNEMPLFVVEEEWEGSTNITKQFAKGMYGFAVINKGEAALTVRIGTFDIKVDAGEAFEQLFKPFREIVIEASGSYKALVTAPYDNKSTSPNPAPAPADPGPVDTTPPNNVTNLQAGAIKETSLTLSWTASSSSDVAAYEVYRGSTLLATVTSALYNVTGLTKLTQYTFTVKAKDNAGNVASGTSLTVTTAVPADPVDTTPPAVTINPAAGTYTGQQSVSFSVNETADIYYTTDGTTPTTSSKKYTGPFIVSATTTVKYFAKDTAGNSSAVQTAVYTINVQPGDTTFPEVSIVPAAGTYSAAQTITLSANEAADIYYTTNGSTPTTSSTKYTAPFTLSASATVKFFAKDTAGNSSAVQSVAYTINIDTGTPTVPADGSLFDNFNRANSGSDVGSMLTGQAWGKPADSVYGISNGQLYLVSKSGAAPHYRKAVTVQAPAADYVIQVTMSKMDIASTTDAVMIRYVDTNNLIALLKLSGIWTIAKVVDGTYSQLKQAGAYPPAENDRVKIENKSDGTINVYLNDVLAMSATDTALISSKIVGLGTDSMNTRFDDFKVSALANDNVSPLLTITPLGGSFASSQTVTITADKSAKIYYTTDGSTPTEQSNVYSGPLNLTQDTQVRAVAKDSKGNQSLFKAVFFTKSNPATLVSDDFNRADASVLGSATTGQAWNVTAGTWGISGNQMTTPGANAAAWVDAGTSNVKVSAILQAAADSGLLLRFKNDNNYFRIVRVASSVYFQKKVDGTMNTVQIISSSLAVGDKLSVVANGPAIEVFKNDVSIFTTTDASFLDSTKHGITALNASKFDDFKIEHL</sequence>
<evidence type="ECO:0000259" key="4">
    <source>
        <dbReference type="PROSITE" id="PS50853"/>
    </source>
</evidence>
<accession>A0ABT8HX08</accession>
<protein>
    <submittedName>
        <fullName evidence="5">Chitobiase/beta-hexosaminidase C-terminal domain-containing protein</fullName>
    </submittedName>
</protein>
<dbReference type="SMART" id="SM00060">
    <property type="entry name" value="FN3"/>
    <property type="match status" value="1"/>
</dbReference>
<dbReference type="CDD" id="cd00063">
    <property type="entry name" value="FN3"/>
    <property type="match status" value="1"/>
</dbReference>
<dbReference type="RefSeq" id="WP_301166353.1">
    <property type="nucleotide sequence ID" value="NZ_JAUHTR010000006.1"/>
</dbReference>
<dbReference type="InterPro" id="IPR003961">
    <property type="entry name" value="FN3_dom"/>
</dbReference>
<feature type="domain" description="Fibronectin type-III" evidence="4">
    <location>
        <begin position="247"/>
        <end position="333"/>
    </location>
</feature>
<dbReference type="Proteomes" id="UP001172721">
    <property type="component" value="Unassembled WGS sequence"/>
</dbReference>
<evidence type="ECO:0000256" key="2">
    <source>
        <dbReference type="SAM" id="MobiDB-lite"/>
    </source>
</evidence>
<dbReference type="PROSITE" id="PS50853">
    <property type="entry name" value="FN3"/>
    <property type="match status" value="1"/>
</dbReference>
<evidence type="ECO:0000256" key="1">
    <source>
        <dbReference type="ARBA" id="ARBA00022737"/>
    </source>
</evidence>
<dbReference type="Gene3D" id="2.60.40.3350">
    <property type="match status" value="1"/>
</dbReference>
<proteinExistence type="predicted"/>
<keyword evidence="1" id="KW-0677">Repeat</keyword>
<evidence type="ECO:0000313" key="5">
    <source>
        <dbReference type="EMBL" id="MDN4525313.1"/>
    </source>
</evidence>
<gene>
    <name evidence="5" type="ORF">QYB97_12540</name>
</gene>
<dbReference type="SUPFAM" id="SSF49265">
    <property type="entry name" value="Fibronectin type III"/>
    <property type="match status" value="1"/>
</dbReference>
<dbReference type="Gene3D" id="2.60.40.10">
    <property type="entry name" value="Immunoglobulins"/>
    <property type="match status" value="1"/>
</dbReference>
<evidence type="ECO:0000259" key="3">
    <source>
        <dbReference type="PROSITE" id="PS50825"/>
    </source>
</evidence>
<dbReference type="PROSITE" id="PS50825">
    <property type="entry name" value="HYR"/>
    <property type="match status" value="1"/>
</dbReference>
<dbReference type="Pfam" id="PF10651">
    <property type="entry name" value="BppU_N"/>
    <property type="match status" value="1"/>
</dbReference>